<keyword evidence="3" id="KW-0808">Transferase</keyword>
<evidence type="ECO:0000259" key="4">
    <source>
        <dbReference type="Pfam" id="PF00534"/>
    </source>
</evidence>
<sequence length="384" mass="43042">MTKKILIISSEHTGHGHKSITEALSEKIRAYRHAEIHVVDGFSLGGRALEKIGKAYGPITRRAESVWNVIWNLSAMAPSIVDHLVEALIEERFLALIKELQPDIILSVHPNFVGSVLNIMEKKKLQIPFVILIADLVNIYPLWVDKRADFIISPTMEAKQLCLEKYGIPPSQIGVFGLPVRSRFYPKTGSKKTEPLPTAPLNCLVMGGGEGAGNMKKIAKNLLDHFDCNVRIVAGRNEKLKSNLELSLKKRYGDRVHIYGFTENIHQLMLHSDLIFTRASPNVMYEAVASNTPLVITGALPGQEADNPKFAENNHLGIICRNPDDIKDSLSDLLVNDGERLRQIIQSQRTFSNQKAADDILKFILNQEVAHYETEAEFRLLIEK</sequence>
<dbReference type="InterPro" id="IPR001296">
    <property type="entry name" value="Glyco_trans_1"/>
</dbReference>
<evidence type="ECO:0000259" key="5">
    <source>
        <dbReference type="Pfam" id="PF06925"/>
    </source>
</evidence>
<keyword evidence="2" id="KW-0328">Glycosyltransferase</keyword>
<dbReference type="PANTHER" id="PTHR43025">
    <property type="entry name" value="MONOGALACTOSYLDIACYLGLYCEROL SYNTHASE"/>
    <property type="match status" value="1"/>
</dbReference>
<gene>
    <name evidence="6" type="ORF">WQ57_05105</name>
</gene>
<dbReference type="PATRIC" id="fig|1408103.3.peg.1145"/>
<feature type="domain" description="Glycosyl transferase family 1" evidence="4">
    <location>
        <begin position="226"/>
        <end position="347"/>
    </location>
</feature>
<dbReference type="OrthoDB" id="9815663at2"/>
<name>A0A0M2SYA4_9BACI</name>
<accession>A0A0M2SYA4</accession>
<evidence type="ECO:0000256" key="3">
    <source>
        <dbReference type="ARBA" id="ARBA00022679"/>
    </source>
</evidence>
<dbReference type="GO" id="GO:0016020">
    <property type="term" value="C:membrane"/>
    <property type="evidence" value="ECO:0007669"/>
    <property type="project" value="GOC"/>
</dbReference>
<dbReference type="RefSeq" id="WP_046522644.1">
    <property type="nucleotide sequence ID" value="NZ_LAYY01000004.1"/>
</dbReference>
<dbReference type="InterPro" id="IPR050519">
    <property type="entry name" value="Glycosyltransf_28_UgtP"/>
</dbReference>
<protein>
    <submittedName>
        <fullName evidence="6">Galactosyldiacylglycerol synthase</fullName>
    </submittedName>
</protein>
<organism evidence="6 7">
    <name type="scientific">Mesobacillus campisalis</name>
    <dbReference type="NCBI Taxonomy" id="1408103"/>
    <lineage>
        <taxon>Bacteria</taxon>
        <taxon>Bacillati</taxon>
        <taxon>Bacillota</taxon>
        <taxon>Bacilli</taxon>
        <taxon>Bacillales</taxon>
        <taxon>Bacillaceae</taxon>
        <taxon>Mesobacillus</taxon>
    </lineage>
</organism>
<dbReference type="AlphaFoldDB" id="A0A0M2SYA4"/>
<comment type="caution">
    <text evidence="6">The sequence shown here is derived from an EMBL/GenBank/DDBJ whole genome shotgun (WGS) entry which is preliminary data.</text>
</comment>
<reference evidence="6 7" key="1">
    <citation type="submission" date="2015-04" db="EMBL/GenBank/DDBJ databases">
        <title>Taxonomic description and genome sequence of Bacillus campisalis sp. nov., a novel member of the genus Bacillus isolated from solar saltern.</title>
        <authorList>
            <person name="Mathan Kumar R."/>
            <person name="Kaur G."/>
            <person name="Kumar A."/>
            <person name="Singh N.K."/>
            <person name="Kaur N."/>
            <person name="Kumar N."/>
            <person name="Mayilraj S."/>
        </authorList>
    </citation>
    <scope>NUCLEOTIDE SEQUENCE [LARGE SCALE GENOMIC DNA]</scope>
    <source>
        <strain evidence="6 7">SA2-6</strain>
    </source>
</reference>
<dbReference type="PANTHER" id="PTHR43025:SF3">
    <property type="entry name" value="MONOGALACTOSYLDIACYLGLYCEROL SYNTHASE 1, CHLOROPLASTIC"/>
    <property type="match status" value="1"/>
</dbReference>
<evidence type="ECO:0000313" key="7">
    <source>
        <dbReference type="Proteomes" id="UP000034166"/>
    </source>
</evidence>
<proteinExistence type="inferred from homology"/>
<dbReference type="Pfam" id="PF06925">
    <property type="entry name" value="MGDG_synth"/>
    <property type="match status" value="1"/>
</dbReference>
<dbReference type="GO" id="GO:0009247">
    <property type="term" value="P:glycolipid biosynthetic process"/>
    <property type="evidence" value="ECO:0007669"/>
    <property type="project" value="InterPro"/>
</dbReference>
<dbReference type="SUPFAM" id="SSF53756">
    <property type="entry name" value="UDP-Glycosyltransferase/glycogen phosphorylase"/>
    <property type="match status" value="1"/>
</dbReference>
<dbReference type="Gene3D" id="3.40.50.2000">
    <property type="entry name" value="Glycogen Phosphorylase B"/>
    <property type="match status" value="1"/>
</dbReference>
<comment type="similarity">
    <text evidence="1">Belongs to the glycosyltransferase 28 family.</text>
</comment>
<dbReference type="EMBL" id="LAYY01000004">
    <property type="protein sequence ID" value="KKK39153.1"/>
    <property type="molecule type" value="Genomic_DNA"/>
</dbReference>
<evidence type="ECO:0000256" key="1">
    <source>
        <dbReference type="ARBA" id="ARBA00006962"/>
    </source>
</evidence>
<evidence type="ECO:0000313" key="6">
    <source>
        <dbReference type="EMBL" id="KKK39153.1"/>
    </source>
</evidence>
<dbReference type="GO" id="GO:0016758">
    <property type="term" value="F:hexosyltransferase activity"/>
    <property type="evidence" value="ECO:0007669"/>
    <property type="project" value="InterPro"/>
</dbReference>
<feature type="domain" description="Diacylglycerol glucosyltransferase N-terminal" evidence="5">
    <location>
        <begin position="17"/>
        <end position="180"/>
    </location>
</feature>
<dbReference type="Pfam" id="PF00534">
    <property type="entry name" value="Glycos_transf_1"/>
    <property type="match status" value="1"/>
</dbReference>
<evidence type="ECO:0000256" key="2">
    <source>
        <dbReference type="ARBA" id="ARBA00022676"/>
    </source>
</evidence>
<keyword evidence="7" id="KW-1185">Reference proteome</keyword>
<dbReference type="InterPro" id="IPR009695">
    <property type="entry name" value="Diacylglyc_glucosyltr_N"/>
</dbReference>
<dbReference type="Proteomes" id="UP000034166">
    <property type="component" value="Unassembled WGS sequence"/>
</dbReference>